<organism evidence="2 3">
    <name type="scientific">Sciurus carolinensis</name>
    <name type="common">Eastern gray squirrel</name>
    <dbReference type="NCBI Taxonomy" id="30640"/>
    <lineage>
        <taxon>Eukaryota</taxon>
        <taxon>Metazoa</taxon>
        <taxon>Chordata</taxon>
        <taxon>Craniata</taxon>
        <taxon>Vertebrata</taxon>
        <taxon>Euteleostomi</taxon>
        <taxon>Mammalia</taxon>
        <taxon>Eutheria</taxon>
        <taxon>Euarchontoglires</taxon>
        <taxon>Glires</taxon>
        <taxon>Rodentia</taxon>
        <taxon>Sciuromorpha</taxon>
        <taxon>Sciuridae</taxon>
        <taxon>Sciurinae</taxon>
        <taxon>Sciurini</taxon>
        <taxon>Sciurus</taxon>
    </lineage>
</organism>
<dbReference type="AlphaFoldDB" id="A0AA41N915"/>
<name>A0AA41N915_SCICA</name>
<dbReference type="EMBL" id="JAATJV010401523">
    <property type="protein sequence ID" value="MBZ3885627.1"/>
    <property type="molecule type" value="Genomic_DNA"/>
</dbReference>
<dbReference type="Proteomes" id="UP001166674">
    <property type="component" value="Unassembled WGS sequence"/>
</dbReference>
<gene>
    <name evidence="2" type="ORF">SUZIE_183890</name>
</gene>
<keyword evidence="3" id="KW-1185">Reference proteome</keyword>
<comment type="caution">
    <text evidence="2">The sequence shown here is derived from an EMBL/GenBank/DDBJ whole genome shotgun (WGS) entry which is preliminary data.</text>
</comment>
<sequence length="185" mass="21116">MTTVIDNIRLCFHRLSLAMKLKLLLPTLRRPSCTVDEMKDGLMEIVQLATLHSYPWALMVADILKSFPDKRSLNLDLEEQNPNIRDTLGELRGKHFQLKQKPKSATLREERLQKSMETAQQLKRSAGVPDQGDMIQIKLSEHTENLPKAGGQDSTTKLVDTMFEMNYATGQGMHFKKYKPMTNVS</sequence>
<evidence type="ECO:0000313" key="3">
    <source>
        <dbReference type="Proteomes" id="UP001166674"/>
    </source>
</evidence>
<dbReference type="GO" id="GO:0034244">
    <property type="term" value="P:negative regulation of transcription elongation by RNA polymerase II"/>
    <property type="evidence" value="ECO:0007669"/>
    <property type="project" value="TreeGrafter"/>
</dbReference>
<dbReference type="GO" id="GO:0003746">
    <property type="term" value="F:translation elongation factor activity"/>
    <property type="evidence" value="ECO:0007669"/>
    <property type="project" value="UniProtKB-KW"/>
</dbReference>
<evidence type="ECO:0000313" key="2">
    <source>
        <dbReference type="EMBL" id="MBZ3885627.1"/>
    </source>
</evidence>
<dbReference type="PANTHER" id="PTHR13328:SF4">
    <property type="entry name" value="NEGATIVE ELONGATION FACTOR A"/>
    <property type="match status" value="1"/>
</dbReference>
<feature type="domain" description="NELF-A N-terminal" evidence="1">
    <location>
        <begin position="3"/>
        <end position="95"/>
    </location>
</feature>
<keyword evidence="2" id="KW-0648">Protein biosynthesis</keyword>
<dbReference type="Pfam" id="PF23553">
    <property type="entry name" value="NELF-A_N"/>
    <property type="match status" value="1"/>
</dbReference>
<dbReference type="InterPro" id="IPR056557">
    <property type="entry name" value="NELF-A_N"/>
</dbReference>
<accession>A0AA41N915</accession>
<proteinExistence type="predicted"/>
<dbReference type="GO" id="GO:0032021">
    <property type="term" value="C:NELF complex"/>
    <property type="evidence" value="ECO:0007669"/>
    <property type="project" value="TreeGrafter"/>
</dbReference>
<keyword evidence="2" id="KW-0251">Elongation factor</keyword>
<evidence type="ECO:0000259" key="1">
    <source>
        <dbReference type="Pfam" id="PF23553"/>
    </source>
</evidence>
<protein>
    <submittedName>
        <fullName evidence="2">Negative elongation factor A</fullName>
    </submittedName>
</protein>
<dbReference type="InterPro" id="IPR052828">
    <property type="entry name" value="NELF-A_domain"/>
</dbReference>
<reference evidence="2" key="1">
    <citation type="submission" date="2020-03" db="EMBL/GenBank/DDBJ databases">
        <title>Studies in the Genomics of Life Span.</title>
        <authorList>
            <person name="Glass D."/>
        </authorList>
    </citation>
    <scope>NUCLEOTIDE SEQUENCE</scope>
    <source>
        <strain evidence="2">SUZIE</strain>
        <tissue evidence="2">Muscle</tissue>
    </source>
</reference>
<dbReference type="PANTHER" id="PTHR13328">
    <property type="entry name" value="NEGATIVE ELONGATION FACTOR A NELF-A"/>
    <property type="match status" value="1"/>
</dbReference>